<dbReference type="Gene3D" id="3.40.50.1820">
    <property type="entry name" value="alpha/beta hydrolase"/>
    <property type="match status" value="1"/>
</dbReference>
<accession>A0A5C3DYB5</accession>
<dbReference type="GO" id="GO:0005789">
    <property type="term" value="C:endoplasmic reticulum membrane"/>
    <property type="evidence" value="ECO:0007669"/>
    <property type="project" value="TreeGrafter"/>
</dbReference>
<dbReference type="PANTHER" id="PTHR12277">
    <property type="entry name" value="ALPHA/BETA HYDROLASE DOMAIN-CONTAINING PROTEIN"/>
    <property type="match status" value="1"/>
</dbReference>
<dbReference type="GO" id="GO:0006660">
    <property type="term" value="P:phosphatidylserine catabolic process"/>
    <property type="evidence" value="ECO:0007669"/>
    <property type="project" value="TreeGrafter"/>
</dbReference>
<dbReference type="GO" id="GO:0047372">
    <property type="term" value="F:monoacylglycerol lipase activity"/>
    <property type="evidence" value="ECO:0007669"/>
    <property type="project" value="TreeGrafter"/>
</dbReference>
<protein>
    <recommendedName>
        <fullName evidence="2">AB hydrolase-1 domain-containing protein</fullName>
    </recommendedName>
</protein>
<evidence type="ECO:0000259" key="2">
    <source>
        <dbReference type="Pfam" id="PF00561"/>
    </source>
</evidence>
<feature type="transmembrane region" description="Helical" evidence="1">
    <location>
        <begin position="21"/>
        <end position="43"/>
    </location>
</feature>
<evidence type="ECO:0000313" key="3">
    <source>
        <dbReference type="EMBL" id="SPO22206.1"/>
    </source>
</evidence>
<keyword evidence="1" id="KW-0812">Transmembrane</keyword>
<dbReference type="InterPro" id="IPR000073">
    <property type="entry name" value="AB_hydrolase_1"/>
</dbReference>
<keyword evidence="1" id="KW-0472">Membrane</keyword>
<proteinExistence type="predicted"/>
<dbReference type="GO" id="GO:0004622">
    <property type="term" value="F:phosphatidylcholine lysophospholipase activity"/>
    <property type="evidence" value="ECO:0007669"/>
    <property type="project" value="TreeGrafter"/>
</dbReference>
<gene>
    <name evidence="3" type="ORF">UTRI_02215_B</name>
</gene>
<reference evidence="3 4" key="1">
    <citation type="submission" date="2018-03" db="EMBL/GenBank/DDBJ databases">
        <authorList>
            <person name="Guldener U."/>
        </authorList>
    </citation>
    <scope>NUCLEOTIDE SEQUENCE [LARGE SCALE GENOMIC DNA]</scope>
    <source>
        <strain evidence="3 4">NBRC100155</strain>
    </source>
</reference>
<keyword evidence="4" id="KW-1185">Reference proteome</keyword>
<sequence>MTTKANPPSASPRLDLLRRSLYLPLGLVAVYLTFFFALLTPYFQRHFIFLHAIQFPLFPSYSQPSKYGLAPFKTRPFHLATNDGERIGAWHVLPEVYYQSHISSSKANTKEAWTDKVYEKAMREYPTILYLHGNSMNRAAPWRIAAYSALTSRIDANVIAIDYRGFGDSSGTPSEQGLVEDANAAYRWIRAQQKTAGQEEKQASPSITVFGQSLGTGITALLAAQLERNKTPVEGTVLMAPYTDLKALVKDFRIGGLLPVLAPIGAIPFNNYILNAFLKTHLNTLDTLPNLTATSASHKTNIVLLHATDDPVIPVHHSHRLFDNLLSHSPAATVQERDIHQYARVKRFTPSSDKQTGTVTLIETQHGGHNQLTEGALDLVRLALKLPSHLSP</sequence>
<dbReference type="InterPro" id="IPR029058">
    <property type="entry name" value="AB_hydrolase_fold"/>
</dbReference>
<feature type="domain" description="AB hydrolase-1" evidence="2">
    <location>
        <begin position="126"/>
        <end position="241"/>
    </location>
</feature>
<keyword evidence="1" id="KW-1133">Transmembrane helix</keyword>
<dbReference type="GO" id="GO:0052651">
    <property type="term" value="P:monoacylglycerol catabolic process"/>
    <property type="evidence" value="ECO:0007669"/>
    <property type="project" value="TreeGrafter"/>
</dbReference>
<dbReference type="Pfam" id="PF00561">
    <property type="entry name" value="Abhydrolase_1"/>
    <property type="match status" value="1"/>
</dbReference>
<evidence type="ECO:0000256" key="1">
    <source>
        <dbReference type="SAM" id="Phobius"/>
    </source>
</evidence>
<dbReference type="Proteomes" id="UP000324022">
    <property type="component" value="Unassembled WGS sequence"/>
</dbReference>
<dbReference type="PANTHER" id="PTHR12277:SF194">
    <property type="entry name" value="FI04476P"/>
    <property type="match status" value="1"/>
</dbReference>
<dbReference type="EMBL" id="OOIN01000003">
    <property type="protein sequence ID" value="SPO22206.1"/>
    <property type="molecule type" value="Genomic_DNA"/>
</dbReference>
<evidence type="ECO:0000313" key="4">
    <source>
        <dbReference type="Proteomes" id="UP000324022"/>
    </source>
</evidence>
<dbReference type="OrthoDB" id="446723at2759"/>
<dbReference type="SUPFAM" id="SSF53474">
    <property type="entry name" value="alpha/beta-Hydrolases"/>
    <property type="match status" value="1"/>
</dbReference>
<name>A0A5C3DYB5_9BASI</name>
<dbReference type="AlphaFoldDB" id="A0A5C3DYB5"/>
<organism evidence="3 4">
    <name type="scientific">Ustilago trichophora</name>
    <dbReference type="NCBI Taxonomy" id="86804"/>
    <lineage>
        <taxon>Eukaryota</taxon>
        <taxon>Fungi</taxon>
        <taxon>Dikarya</taxon>
        <taxon>Basidiomycota</taxon>
        <taxon>Ustilaginomycotina</taxon>
        <taxon>Ustilaginomycetes</taxon>
        <taxon>Ustilaginales</taxon>
        <taxon>Ustilaginaceae</taxon>
        <taxon>Ustilago</taxon>
    </lineage>
</organism>